<comment type="caution">
    <text evidence="2">The sequence shown here is derived from an EMBL/GenBank/DDBJ whole genome shotgun (WGS) entry which is preliminary data.</text>
</comment>
<evidence type="ECO:0000313" key="3">
    <source>
        <dbReference type="Proteomes" id="UP000481643"/>
    </source>
</evidence>
<proteinExistence type="predicted"/>
<feature type="region of interest" description="Disordered" evidence="1">
    <location>
        <begin position="53"/>
        <end position="75"/>
    </location>
</feature>
<accession>A0A6L3YWC0</accession>
<dbReference type="AlphaFoldDB" id="A0A6L3YWC0"/>
<dbReference type="EMBL" id="WBVX01000002">
    <property type="protein sequence ID" value="KAB2689640.1"/>
    <property type="molecule type" value="Genomic_DNA"/>
</dbReference>
<protein>
    <submittedName>
        <fullName evidence="2">Uncharacterized protein</fullName>
    </submittedName>
</protein>
<evidence type="ECO:0000256" key="1">
    <source>
        <dbReference type="SAM" id="MobiDB-lite"/>
    </source>
</evidence>
<dbReference type="Proteomes" id="UP000481643">
    <property type="component" value="Unassembled WGS sequence"/>
</dbReference>
<evidence type="ECO:0000313" key="2">
    <source>
        <dbReference type="EMBL" id="KAB2689640.1"/>
    </source>
</evidence>
<gene>
    <name evidence="2" type="ORF">F9L08_02990</name>
</gene>
<organism evidence="2 3">
    <name type="scientific">Brucella tritici</name>
    <dbReference type="NCBI Taxonomy" id="94626"/>
    <lineage>
        <taxon>Bacteria</taxon>
        <taxon>Pseudomonadati</taxon>
        <taxon>Pseudomonadota</taxon>
        <taxon>Alphaproteobacteria</taxon>
        <taxon>Hyphomicrobiales</taxon>
        <taxon>Brucellaceae</taxon>
        <taxon>Brucella/Ochrobactrum group</taxon>
        <taxon>Brucella</taxon>
    </lineage>
</organism>
<feature type="compositionally biased region" description="Basic and acidic residues" evidence="1">
    <location>
        <begin position="53"/>
        <end position="64"/>
    </location>
</feature>
<dbReference type="RefSeq" id="WP_151651023.1">
    <property type="nucleotide sequence ID" value="NZ_WBVX01000002.1"/>
</dbReference>
<reference evidence="2 3" key="1">
    <citation type="submission" date="2019-09" db="EMBL/GenBank/DDBJ databases">
        <title>Taxonomic organization of the family Brucellaceae based on a phylogenomic approach.</title>
        <authorList>
            <person name="Leclercq S."/>
            <person name="Cloeckaert A."/>
            <person name="Zygmunt M.S."/>
        </authorList>
    </citation>
    <scope>NUCLEOTIDE SEQUENCE [LARGE SCALE GENOMIC DNA]</scope>
    <source>
        <strain evidence="2 3">WS1830</strain>
    </source>
</reference>
<name>A0A6L3YWC0_9HYPH</name>
<sequence length="75" mass="8028">MTAILLGILTGAAAIAALLYKAFSAGKKVQSAEDIRGKADSYEKEIERIGRAADARASAERDARGGMLDDEWTRD</sequence>